<evidence type="ECO:0000313" key="2">
    <source>
        <dbReference type="EMBL" id="TWL34105.1"/>
    </source>
</evidence>
<dbReference type="OMA" id="HFTYSQR"/>
<dbReference type="Gene3D" id="3.40.50.300">
    <property type="entry name" value="P-loop containing nucleotide triphosphate hydrolases"/>
    <property type="match status" value="1"/>
</dbReference>
<proteinExistence type="predicted"/>
<dbReference type="Proteomes" id="UP000435910">
    <property type="component" value="Unassembled WGS sequence"/>
</dbReference>
<dbReference type="InterPro" id="IPR003593">
    <property type="entry name" value="AAA+_ATPase"/>
</dbReference>
<name>A0A1Y0YIQ6_BACLI</name>
<sequence length="311" mass="35720">MMEPIKRALQGVTTRPDFKKRLEDMKEKVLSDKDVQAFLNSRQSEVDQGMIDRSLNKLYEYTQQSKACQDCPGLKECKNLIQGYHPKLVLNGKTIDVQYDRCPEKKKADERERQRSLIKSIYIQQDLLNATFADIDGDDPSRLKVLQLVTGFLHDYNETGKGKGIYVYGKFGVGKTFMLAAIANELAAKDHPSILVYVPEFVRELKNAIHDQSLEEKLDMVKSTPILMLDDIGAESMSSWVRDEVLGAILQHRMSQQLPTFFSSNFDPDELKHHFTYSQRGEKEEVKAARLMERVLYLATPVRLDGKNRRQ</sequence>
<dbReference type="PANTHER" id="PTHR30050:SF8">
    <property type="entry name" value="PRIMOSOMAL PROTEIN DNAI"/>
    <property type="match status" value="1"/>
</dbReference>
<evidence type="ECO:0000313" key="3">
    <source>
        <dbReference type="Proteomes" id="UP000435910"/>
    </source>
</evidence>
<protein>
    <submittedName>
        <fullName evidence="2">Primosomal protein DnaI</fullName>
    </submittedName>
</protein>
<reference evidence="2 3" key="1">
    <citation type="submission" date="2019-06" db="EMBL/GenBank/DDBJ databases">
        <title>Genome sequence analysis of &gt;100 Bacillus licheniformis strains suggests intrinsic resistance to this species.</title>
        <authorList>
            <person name="Wels M."/>
            <person name="Siezen R.J."/>
            <person name="Johansen E."/>
            <person name="Stuer-Lauridsen B."/>
            <person name="Bjerre K."/>
            <person name="Nielsen B.K.K."/>
        </authorList>
    </citation>
    <scope>NUCLEOTIDE SEQUENCE [LARGE SCALE GENOMIC DNA]</scope>
    <source>
        <strain evidence="2 3">BAC-16736</strain>
    </source>
</reference>
<accession>A0A1Y0YIQ6</accession>
<comment type="caution">
    <text evidence="2">The sequence shown here is derived from an EMBL/GenBank/DDBJ whole genome shotgun (WGS) entry which is preliminary data.</text>
</comment>
<dbReference type="GO" id="GO:0006260">
    <property type="term" value="P:DNA replication"/>
    <property type="evidence" value="ECO:0007669"/>
    <property type="project" value="TreeGrafter"/>
</dbReference>
<dbReference type="SMART" id="SM00382">
    <property type="entry name" value="AAA"/>
    <property type="match status" value="1"/>
</dbReference>
<dbReference type="EMBL" id="NILC01000001">
    <property type="protein sequence ID" value="TWL34105.1"/>
    <property type="molecule type" value="Genomic_DNA"/>
</dbReference>
<dbReference type="PANTHER" id="PTHR30050">
    <property type="entry name" value="CHROMOSOMAL REPLICATION INITIATOR PROTEIN DNAA"/>
    <property type="match status" value="1"/>
</dbReference>
<dbReference type="Pfam" id="PF00308">
    <property type="entry name" value="Bac_DnaA"/>
    <property type="match status" value="1"/>
</dbReference>
<dbReference type="CDD" id="cd00009">
    <property type="entry name" value="AAA"/>
    <property type="match status" value="1"/>
</dbReference>
<dbReference type="AlphaFoldDB" id="A0A1Y0YIQ6"/>
<feature type="domain" description="AAA+ ATPase" evidence="1">
    <location>
        <begin position="161"/>
        <end position="285"/>
    </location>
</feature>
<dbReference type="InterPro" id="IPR027417">
    <property type="entry name" value="P-loop_NTPase"/>
</dbReference>
<dbReference type="NCBIfam" id="NF006505">
    <property type="entry name" value="PRK08939.1"/>
    <property type="match status" value="1"/>
</dbReference>
<dbReference type="SUPFAM" id="SSF52540">
    <property type="entry name" value="P-loop containing nucleoside triphosphate hydrolases"/>
    <property type="match status" value="1"/>
</dbReference>
<evidence type="ECO:0000259" key="1">
    <source>
        <dbReference type="SMART" id="SM00382"/>
    </source>
</evidence>
<dbReference type="InterPro" id="IPR013317">
    <property type="entry name" value="DnaA_dom"/>
</dbReference>
<gene>
    <name evidence="2" type="ORF">CHCC16736_1885</name>
</gene>
<dbReference type="InterPro" id="IPR009928">
    <property type="entry name" value="DnaI_N"/>
</dbReference>
<dbReference type="Pfam" id="PF07319">
    <property type="entry name" value="DnaI_N"/>
    <property type="match status" value="1"/>
</dbReference>
<organism evidence="2 3">
    <name type="scientific">Bacillus licheniformis</name>
    <dbReference type="NCBI Taxonomy" id="1402"/>
    <lineage>
        <taxon>Bacteria</taxon>
        <taxon>Bacillati</taxon>
        <taxon>Bacillota</taxon>
        <taxon>Bacilli</taxon>
        <taxon>Bacillales</taxon>
        <taxon>Bacillaceae</taxon>
        <taxon>Bacillus</taxon>
    </lineage>
</organism>
<dbReference type="FunFam" id="3.40.50.300:FF:000880">
    <property type="entry name" value="Primosomal protein DnaI"/>
    <property type="match status" value="1"/>
</dbReference>